<comment type="caution">
    <text evidence="1">The sequence shown here is derived from an EMBL/GenBank/DDBJ whole genome shotgun (WGS) entry which is preliminary data.</text>
</comment>
<sequence length="615" mass="70189">MTSDFITHPPSWLRSLRPKSSRDKVPPNPDYFSKWNCRIMESDNPSIAELKIFCEIVKKSSAPEKEQHCYIFSERIGKIISSVVAQKPPLMFAVMQGAPLYREESQKVVIACEILSFLMLPTLKDGKNEFIDHIHRNWLLSDFFYPLTILETKGYPISKYLFSFCINYITYTKKRAKKAANGIIEGLSPLLARSFRRFETLSQSTRISVITLCSQAIIEYPCTKNSIADVIFPCLFHLLSQPLTCQDLGNVISMLSNLTSPIVFDVDDHREPIVGDYHICSRFDPQIVSSLHRLSVTRFRGANIKYAPTLPRLFAHLSCDKSVADSLVISINPLLRDWICYFSSHDDDSQGIVYCAQLLCAFCEQSPKFISDGSASRYASQIEALNSRRIVYCAQLLCAFCEQSPKFISDGSASRYASQIEALNSRRLGRFYFRFFTSVCHPKHAAIFEKKIDEMKKRHASEIRELQTQVLILQSVSCPYYPVQTDLSPISSEEEIIDVKDTDSNIDYTVSTSSAWEHYVSLRDIKRKERARKLFPSFYHDCSILDLHEWVPEETDELATKDDIFSFDRSFTARTGSFGGSIGRDGSVGLIDDGLNAVEDDGDFHMEWMNIQYDE</sequence>
<evidence type="ECO:0000313" key="1">
    <source>
        <dbReference type="EMBL" id="GKT16884.1"/>
    </source>
</evidence>
<keyword evidence="2" id="KW-1185">Reference proteome</keyword>
<dbReference type="Proteomes" id="UP001057375">
    <property type="component" value="Unassembled WGS sequence"/>
</dbReference>
<dbReference type="EMBL" id="BQXS01011798">
    <property type="protein sequence ID" value="GKT16884.1"/>
    <property type="molecule type" value="Genomic_DNA"/>
</dbReference>
<reference evidence="1" key="1">
    <citation type="submission" date="2022-03" db="EMBL/GenBank/DDBJ databases">
        <title>Draft genome sequence of Aduncisulcus paluster, a free-living microaerophilic Fornicata.</title>
        <authorList>
            <person name="Yuyama I."/>
            <person name="Kume K."/>
            <person name="Tamura T."/>
            <person name="Inagaki Y."/>
            <person name="Hashimoto T."/>
        </authorList>
    </citation>
    <scope>NUCLEOTIDE SEQUENCE</scope>
    <source>
        <strain evidence="1">NY0171</strain>
    </source>
</reference>
<organism evidence="1 2">
    <name type="scientific">Aduncisulcus paluster</name>
    <dbReference type="NCBI Taxonomy" id="2918883"/>
    <lineage>
        <taxon>Eukaryota</taxon>
        <taxon>Metamonada</taxon>
        <taxon>Carpediemonas-like organisms</taxon>
        <taxon>Aduncisulcus</taxon>
    </lineage>
</organism>
<evidence type="ECO:0000313" key="2">
    <source>
        <dbReference type="Proteomes" id="UP001057375"/>
    </source>
</evidence>
<proteinExistence type="predicted"/>
<protein>
    <submittedName>
        <fullName evidence="1">Uncharacterized protein</fullName>
    </submittedName>
</protein>
<gene>
    <name evidence="1" type="ORF">ADUPG1_011002</name>
</gene>
<accession>A0ABQ5JU66</accession>
<name>A0ABQ5JU66_9EUKA</name>